<feature type="compositionally biased region" description="Basic and acidic residues" evidence="1">
    <location>
        <begin position="35"/>
        <end position="46"/>
    </location>
</feature>
<evidence type="ECO:0000256" key="1">
    <source>
        <dbReference type="SAM" id="MobiDB-lite"/>
    </source>
</evidence>
<dbReference type="RefSeq" id="WP_185393864.1">
    <property type="nucleotide sequence ID" value="NZ_BLLO01000031.1"/>
</dbReference>
<dbReference type="Proteomes" id="UP000480804">
    <property type="component" value="Unassembled WGS sequence"/>
</dbReference>
<feature type="region of interest" description="Disordered" evidence="1">
    <location>
        <begin position="35"/>
        <end position="81"/>
    </location>
</feature>
<dbReference type="EMBL" id="BLLO01000031">
    <property type="protein sequence ID" value="GFH81515.1"/>
    <property type="molecule type" value="Genomic_DNA"/>
</dbReference>
<gene>
    <name evidence="2" type="ORF">Sgou_61850</name>
</gene>
<name>A0ABQ1DG22_9ACTN</name>
<comment type="caution">
    <text evidence="2">The sequence shown here is derived from an EMBL/GenBank/DDBJ whole genome shotgun (WGS) entry which is preliminary data.</text>
</comment>
<sequence>MVEEALRAEAQVLQDMISTHDSADFMRRLRERIAAKDTVPDTEGHRAPPRASGSATAGRQQHRSVRPVAPKGRQRRRTPPITLAEPAIQPETVLNYLRRVCNTLLDEATAPTLMRAFVSDFAPDGARVFGCFLYAQQLQPNALYWWRFAAGGGDPLSAHLLAVHHAASGSHCDARVWRAYARYLNYSASDHLPNPVHLALRSEPSFVPPRSDEAVQAFVHEPDLAQALLTR</sequence>
<reference evidence="2 3" key="1">
    <citation type="submission" date="2020-02" db="EMBL/GenBank/DDBJ databases">
        <title>Whole genome shotgun sequence of Streptomyces gougerotii NBRC 13043.</title>
        <authorList>
            <person name="Ichikawa N."/>
            <person name="Komaki H."/>
            <person name="Tamura T."/>
        </authorList>
    </citation>
    <scope>NUCLEOTIDE SEQUENCE [LARGE SCALE GENOMIC DNA]</scope>
    <source>
        <strain evidence="2 3">NBRC 13043</strain>
    </source>
</reference>
<evidence type="ECO:0000313" key="3">
    <source>
        <dbReference type="Proteomes" id="UP000480804"/>
    </source>
</evidence>
<evidence type="ECO:0000313" key="2">
    <source>
        <dbReference type="EMBL" id="GFH81515.1"/>
    </source>
</evidence>
<keyword evidence="3" id="KW-1185">Reference proteome</keyword>
<proteinExistence type="predicted"/>
<organism evidence="2 3">
    <name type="scientific">Streptomyces gougerotii</name>
    <dbReference type="NCBI Taxonomy" id="53448"/>
    <lineage>
        <taxon>Bacteria</taxon>
        <taxon>Bacillati</taxon>
        <taxon>Actinomycetota</taxon>
        <taxon>Actinomycetes</taxon>
        <taxon>Kitasatosporales</taxon>
        <taxon>Streptomycetaceae</taxon>
        <taxon>Streptomyces</taxon>
        <taxon>Streptomyces diastaticus group</taxon>
    </lineage>
</organism>
<accession>A0ABQ1DG22</accession>
<protein>
    <submittedName>
        <fullName evidence="2">Uncharacterized protein</fullName>
    </submittedName>
</protein>